<evidence type="ECO:0000256" key="3">
    <source>
        <dbReference type="ARBA" id="ARBA00022776"/>
    </source>
</evidence>
<dbReference type="KEGG" id="fcy:FRACYDRAFT_239725"/>
<dbReference type="GO" id="GO:0000779">
    <property type="term" value="C:condensed chromosome, centromeric region"/>
    <property type="evidence" value="ECO:0007669"/>
    <property type="project" value="TreeGrafter"/>
</dbReference>
<gene>
    <name evidence="9" type="ORF">FRACYDRAFT_239725</name>
</gene>
<dbReference type="OrthoDB" id="10263978at2759"/>
<comment type="subcellular location">
    <subcellularLocation>
        <location evidence="1">Nucleus</location>
    </subcellularLocation>
</comment>
<dbReference type="Pfam" id="PF12717">
    <property type="entry name" value="Cnd1"/>
    <property type="match status" value="1"/>
</dbReference>
<dbReference type="GO" id="GO:0051301">
    <property type="term" value="P:cell division"/>
    <property type="evidence" value="ECO:0007669"/>
    <property type="project" value="UniProtKB-KW"/>
</dbReference>
<feature type="region of interest" description="Disordered" evidence="7">
    <location>
        <begin position="17"/>
        <end position="46"/>
    </location>
</feature>
<dbReference type="Proteomes" id="UP000095751">
    <property type="component" value="Unassembled WGS sequence"/>
</dbReference>
<dbReference type="InterPro" id="IPR016024">
    <property type="entry name" value="ARM-type_fold"/>
</dbReference>
<feature type="region of interest" description="Disordered" evidence="7">
    <location>
        <begin position="593"/>
        <end position="618"/>
    </location>
</feature>
<feature type="compositionally biased region" description="Basic and acidic residues" evidence="7">
    <location>
        <begin position="236"/>
        <end position="245"/>
    </location>
</feature>
<proteinExistence type="predicted"/>
<evidence type="ECO:0000256" key="4">
    <source>
        <dbReference type="ARBA" id="ARBA00023067"/>
    </source>
</evidence>
<dbReference type="InterPro" id="IPR026971">
    <property type="entry name" value="CND1/NCAPD3"/>
</dbReference>
<feature type="domain" description="Condensin complex subunit 1 C-terminal" evidence="8">
    <location>
        <begin position="1138"/>
        <end position="1261"/>
    </location>
</feature>
<dbReference type="GO" id="GO:0007076">
    <property type="term" value="P:mitotic chromosome condensation"/>
    <property type="evidence" value="ECO:0007669"/>
    <property type="project" value="InterPro"/>
</dbReference>
<feature type="compositionally biased region" description="Acidic residues" evidence="7">
    <location>
        <begin position="600"/>
        <end position="615"/>
    </location>
</feature>
<evidence type="ECO:0000256" key="7">
    <source>
        <dbReference type="SAM" id="MobiDB-lite"/>
    </source>
</evidence>
<accession>A0A1E7FA91</accession>
<evidence type="ECO:0000256" key="5">
    <source>
        <dbReference type="ARBA" id="ARBA00023242"/>
    </source>
</evidence>
<dbReference type="InterPro" id="IPR032682">
    <property type="entry name" value="Cnd1_C"/>
</dbReference>
<feature type="region of interest" description="Disordered" evidence="7">
    <location>
        <begin position="205"/>
        <end position="262"/>
    </location>
</feature>
<feature type="region of interest" description="Disordered" evidence="7">
    <location>
        <begin position="423"/>
        <end position="505"/>
    </location>
</feature>
<evidence type="ECO:0000259" key="8">
    <source>
        <dbReference type="Pfam" id="PF12717"/>
    </source>
</evidence>
<dbReference type="EMBL" id="KV784359">
    <property type="protein sequence ID" value="OEU15044.1"/>
    <property type="molecule type" value="Genomic_DNA"/>
</dbReference>
<reference evidence="9 10" key="1">
    <citation type="submission" date="2016-09" db="EMBL/GenBank/DDBJ databases">
        <title>Extensive genetic diversity and differential bi-allelic expression allows diatom success in the polar Southern Ocean.</title>
        <authorList>
            <consortium name="DOE Joint Genome Institute"/>
            <person name="Mock T."/>
            <person name="Otillar R.P."/>
            <person name="Strauss J."/>
            <person name="Dupont C."/>
            <person name="Frickenhaus S."/>
            <person name="Maumus F."/>
            <person name="Mcmullan M."/>
            <person name="Sanges R."/>
            <person name="Schmutz J."/>
            <person name="Toseland A."/>
            <person name="Valas R."/>
            <person name="Veluchamy A."/>
            <person name="Ward B.J."/>
            <person name="Allen A."/>
            <person name="Barry K."/>
            <person name="Falciatore A."/>
            <person name="Ferrante M."/>
            <person name="Fortunato A.E."/>
            <person name="Gloeckner G."/>
            <person name="Gruber A."/>
            <person name="Hipkin R."/>
            <person name="Janech M."/>
            <person name="Kroth P."/>
            <person name="Leese F."/>
            <person name="Lindquist E."/>
            <person name="Lyon B.R."/>
            <person name="Martin J."/>
            <person name="Mayer C."/>
            <person name="Parker M."/>
            <person name="Quesneville H."/>
            <person name="Raymond J."/>
            <person name="Uhlig C."/>
            <person name="Valentin K.U."/>
            <person name="Worden A.Z."/>
            <person name="Armbrust E.V."/>
            <person name="Bowler C."/>
            <person name="Green B."/>
            <person name="Moulton V."/>
            <person name="Van Oosterhout C."/>
            <person name="Grigoriev I."/>
        </authorList>
    </citation>
    <scope>NUCLEOTIDE SEQUENCE [LARGE SCALE GENOMIC DNA]</scope>
    <source>
        <strain evidence="9 10">CCMP1102</strain>
    </source>
</reference>
<evidence type="ECO:0000256" key="1">
    <source>
        <dbReference type="ARBA" id="ARBA00004123"/>
    </source>
</evidence>
<dbReference type="SUPFAM" id="SSF48371">
    <property type="entry name" value="ARM repeat"/>
    <property type="match status" value="1"/>
</dbReference>
<dbReference type="PANTHER" id="PTHR14222">
    <property type="entry name" value="CONDENSIN"/>
    <property type="match status" value="1"/>
</dbReference>
<keyword evidence="5" id="KW-0539">Nucleus</keyword>
<dbReference type="InterPro" id="IPR011989">
    <property type="entry name" value="ARM-like"/>
</dbReference>
<keyword evidence="2" id="KW-0132">Cell division</keyword>
<feature type="compositionally biased region" description="Low complexity" evidence="7">
    <location>
        <begin position="205"/>
        <end position="223"/>
    </location>
</feature>
<evidence type="ECO:0000313" key="9">
    <source>
        <dbReference type="EMBL" id="OEU15044.1"/>
    </source>
</evidence>
<dbReference type="Gene3D" id="1.25.10.10">
    <property type="entry name" value="Leucine-rich Repeat Variant"/>
    <property type="match status" value="1"/>
</dbReference>
<keyword evidence="6" id="KW-0131">Cell cycle</keyword>
<sequence length="1482" mass="163335">MAVAETLVVTFQSLVDSSNNYDDDHDGDNDSLNSYNNDSENENENGNEWMSLEDRQGNLCEHLLSQLHNQQKQQGRRHQKIDDKNNNDNNVEESIRNLFPNSKVSDLIPTVLNPLLNDRVDTQRLLPGTQDDTANEEVLSETTKAAFSLTLPGMQAGLLYAHLLSRPGALGSGLVDLEPLTALVALIRRWTMECCGRERSIIMSSSSTTKSSSLTTNKVLLLSPTKSPPQKRSRRDTRTGSRRTVEEEDDYENERLNNNASKVAGENQTRNILAMGSLVAVEVCKIPQRAEFASWSPESREVLLDAVLIAMGTAAALLAGKRNENDSPEKRILNQGQKALENCLVTFGMEGEEYQENLNPNRQQQHHETAVIILRGLMHLLQLKVILPNGERGKLEAYAAASEVLTSLMQKSNLAIAAAKAKAGSLSVTKTPSRGKNRRSSVGGGLTSSRKHTNQTPKSTIARSRRTSLDGGITPMLSPALKKKGSYRNGGPLFNNNANKGNGNGKPRGVPAIFLGLLQKLTTGRAGLEKALLRKSTVQTIQSCMRWLPHSERTHFLEYLLKICHSKVSVHRLVACELLGVVLSQQWLEQHDNDTTSRDDYEDDDTSSYDTPEDNEVGKKNVSCLPTALWQALQGRLMDRIAAVRASAASSLEAVMTEIQQDSKQGWHNLSFLNDDDGERLLMALRKRAVKDETATVRKAAILALTKVLLVKKESISEYYMHAICELCQDSSLLTRRAAAEALTTLLEACTSIKEQTNDFVLGGEQDFDVGLIVEAWSSCVLPMVLDEETAVKARSAFLQVVVLPIAKNSDLHDGQKQDVAWRILANVGNLTGQHGASKGAVQALHAALSHLGREDSDLIHVELLQRAADMASRTLSQCDISETTVVGVWCLMEALLTINSSGMTKTLRSSKKDLSFCVSAWQTMLEKHTTQPKSLWRRSTLRSSLVVISKVASGIVPADCEDCEGKMRQKLLDFSFPPDSIGPALSAMTELTKHSGSRSSDPWIRSIFSESEKEISNYIQEANKYSAFSEQHQPKILRALFSVGEVSMVGFRLDDDEKTSPVPLYLKPSKALQELVQIMVSGHLPGASQTKIPNAIRAHAFTVLGKFCLRDESLARKSLILLARELHPSLPNPNQSVQSNALLVMGDLCVRYTNMTDRYLPVMASCLQNGTTDGAGSISILDRSSVVRKHAVLILSSLLLQDYLKWRGLLFHRFLVACSDEDEEVAVLAESVLSGPLRVRNPKIFFNHFVESMFVLNNCTAHPIYVSASRQGDGGSGIAVSFDGINLDGQDGEARRRNMYDFLLSKLSDEEKIGITARLAKEVLGEAVGNNGDLSQVCKGLSPPTDSSSPRLISAWNVLTDTFYVLTSKSIKVGRVQDDFDSTVEDPNQLANPSRQVTVAKTRLLSKISLKHMVEIVLPILCNLKVKLQGSCSPLLKDLMAYLLEIFRNHKVEVKEFLANDPTLLQEIEYDARTHLSNSAD</sequence>
<dbReference type="GO" id="GO:0042393">
    <property type="term" value="F:histone binding"/>
    <property type="evidence" value="ECO:0007669"/>
    <property type="project" value="TreeGrafter"/>
</dbReference>
<keyword evidence="3" id="KW-0498">Mitosis</keyword>
<name>A0A1E7FA91_9STRA</name>
<dbReference type="InParanoid" id="A0A1E7FA91"/>
<evidence type="ECO:0000256" key="2">
    <source>
        <dbReference type="ARBA" id="ARBA00022618"/>
    </source>
</evidence>
<feature type="region of interest" description="Disordered" evidence="7">
    <location>
        <begin position="68"/>
        <end position="92"/>
    </location>
</feature>
<keyword evidence="4" id="KW-0226">DNA condensation</keyword>
<dbReference type="GO" id="GO:0000796">
    <property type="term" value="C:condensin complex"/>
    <property type="evidence" value="ECO:0007669"/>
    <property type="project" value="TreeGrafter"/>
</dbReference>
<evidence type="ECO:0000313" key="10">
    <source>
        <dbReference type="Proteomes" id="UP000095751"/>
    </source>
</evidence>
<dbReference type="GO" id="GO:0005634">
    <property type="term" value="C:nucleus"/>
    <property type="evidence" value="ECO:0007669"/>
    <property type="project" value="UniProtKB-SubCell"/>
</dbReference>
<dbReference type="GO" id="GO:0010032">
    <property type="term" value="P:meiotic chromosome condensation"/>
    <property type="evidence" value="ECO:0007669"/>
    <property type="project" value="TreeGrafter"/>
</dbReference>
<organism evidence="9 10">
    <name type="scientific">Fragilariopsis cylindrus CCMP1102</name>
    <dbReference type="NCBI Taxonomy" id="635003"/>
    <lineage>
        <taxon>Eukaryota</taxon>
        <taxon>Sar</taxon>
        <taxon>Stramenopiles</taxon>
        <taxon>Ochrophyta</taxon>
        <taxon>Bacillariophyta</taxon>
        <taxon>Bacillariophyceae</taxon>
        <taxon>Bacillariophycidae</taxon>
        <taxon>Bacillariales</taxon>
        <taxon>Bacillariaceae</taxon>
        <taxon>Fragilariopsis</taxon>
    </lineage>
</organism>
<keyword evidence="10" id="KW-1185">Reference proteome</keyword>
<protein>
    <submittedName>
        <fullName evidence="9">ARM repeat-containing protein</fullName>
    </submittedName>
</protein>
<dbReference type="PANTHER" id="PTHR14222:SF1">
    <property type="entry name" value="CONDENSIN-2 COMPLEX SUBUNIT D3"/>
    <property type="match status" value="1"/>
</dbReference>
<evidence type="ECO:0000256" key="6">
    <source>
        <dbReference type="ARBA" id="ARBA00023306"/>
    </source>
</evidence>